<dbReference type="KEGG" id="svp:Pan189_33860"/>
<sequence length="88" mass="9935">MKHFVNLLPDAERELTEIWLAADDRDAVTEAADRIEKALAHDPASFGESRGDGSRISFAPPLAVRFSVMVDDRRVDLGHFWQIADRSR</sequence>
<dbReference type="AlphaFoldDB" id="A0A517R520"/>
<proteinExistence type="predicted"/>
<organism evidence="1 2">
    <name type="scientific">Stratiformator vulcanicus</name>
    <dbReference type="NCBI Taxonomy" id="2527980"/>
    <lineage>
        <taxon>Bacteria</taxon>
        <taxon>Pseudomonadati</taxon>
        <taxon>Planctomycetota</taxon>
        <taxon>Planctomycetia</taxon>
        <taxon>Planctomycetales</taxon>
        <taxon>Planctomycetaceae</taxon>
        <taxon>Stratiformator</taxon>
    </lineage>
</organism>
<dbReference type="EMBL" id="CP036268">
    <property type="protein sequence ID" value="QDT38986.1"/>
    <property type="molecule type" value="Genomic_DNA"/>
</dbReference>
<protein>
    <recommendedName>
        <fullName evidence="3">Plasmid stabilization system protein</fullName>
    </recommendedName>
</protein>
<dbReference type="Proteomes" id="UP000317318">
    <property type="component" value="Chromosome"/>
</dbReference>
<evidence type="ECO:0008006" key="3">
    <source>
        <dbReference type="Google" id="ProtNLM"/>
    </source>
</evidence>
<name>A0A517R520_9PLAN</name>
<dbReference type="RefSeq" id="WP_145365097.1">
    <property type="nucleotide sequence ID" value="NZ_CP036268.1"/>
</dbReference>
<reference evidence="1 2" key="1">
    <citation type="submission" date="2019-02" db="EMBL/GenBank/DDBJ databases">
        <title>Deep-cultivation of Planctomycetes and their phenomic and genomic characterization uncovers novel biology.</title>
        <authorList>
            <person name="Wiegand S."/>
            <person name="Jogler M."/>
            <person name="Boedeker C."/>
            <person name="Pinto D."/>
            <person name="Vollmers J."/>
            <person name="Rivas-Marin E."/>
            <person name="Kohn T."/>
            <person name="Peeters S.H."/>
            <person name="Heuer A."/>
            <person name="Rast P."/>
            <person name="Oberbeckmann S."/>
            <person name="Bunk B."/>
            <person name="Jeske O."/>
            <person name="Meyerdierks A."/>
            <person name="Storesund J.E."/>
            <person name="Kallscheuer N."/>
            <person name="Luecker S."/>
            <person name="Lage O.M."/>
            <person name="Pohl T."/>
            <person name="Merkel B.J."/>
            <person name="Hornburger P."/>
            <person name="Mueller R.-W."/>
            <person name="Bruemmer F."/>
            <person name="Labrenz M."/>
            <person name="Spormann A.M."/>
            <person name="Op den Camp H."/>
            <person name="Overmann J."/>
            <person name="Amann R."/>
            <person name="Jetten M.S.M."/>
            <person name="Mascher T."/>
            <person name="Medema M.H."/>
            <person name="Devos D.P."/>
            <person name="Kaster A.-K."/>
            <person name="Ovreas L."/>
            <person name="Rohde M."/>
            <person name="Galperin M.Y."/>
            <person name="Jogler C."/>
        </authorList>
    </citation>
    <scope>NUCLEOTIDE SEQUENCE [LARGE SCALE GENOMIC DNA]</scope>
    <source>
        <strain evidence="1 2">Pan189</strain>
    </source>
</reference>
<evidence type="ECO:0000313" key="1">
    <source>
        <dbReference type="EMBL" id="QDT38986.1"/>
    </source>
</evidence>
<dbReference type="OrthoDB" id="290557at2"/>
<gene>
    <name evidence="1" type="ORF">Pan189_33860</name>
</gene>
<evidence type="ECO:0000313" key="2">
    <source>
        <dbReference type="Proteomes" id="UP000317318"/>
    </source>
</evidence>
<keyword evidence="2" id="KW-1185">Reference proteome</keyword>
<accession>A0A517R520</accession>